<reference evidence="3" key="1">
    <citation type="journal article" date="2014" name="Front. Microbiol.">
        <title>High frequency of phylogenetically diverse reductive dehalogenase-homologous genes in deep subseafloor sedimentary metagenomes.</title>
        <authorList>
            <person name="Kawai M."/>
            <person name="Futagami T."/>
            <person name="Toyoda A."/>
            <person name="Takaki Y."/>
            <person name="Nishi S."/>
            <person name="Hori S."/>
            <person name="Arai W."/>
            <person name="Tsubouchi T."/>
            <person name="Morono Y."/>
            <person name="Uchiyama I."/>
            <person name="Ito T."/>
            <person name="Fujiyama A."/>
            <person name="Inagaki F."/>
            <person name="Takami H."/>
        </authorList>
    </citation>
    <scope>NUCLEOTIDE SEQUENCE</scope>
    <source>
        <strain evidence="3">Expedition CK06-06</strain>
    </source>
</reference>
<dbReference type="SUPFAM" id="SSF69065">
    <property type="entry name" value="RNase III domain-like"/>
    <property type="match status" value="1"/>
</dbReference>
<protein>
    <recommendedName>
        <fullName evidence="2">RNase III domain-containing protein</fullName>
    </recommendedName>
</protein>
<dbReference type="PANTHER" id="PTHR14950">
    <property type="entry name" value="DICER-RELATED"/>
    <property type="match status" value="1"/>
</dbReference>
<sequence length="68" mass="8140">MITKDFSKLEKKLNLKFKNKDLLVQAFVHRSFLNENPDLKLSHNERLEFLGDAILEQVVTEYLFRNYP</sequence>
<dbReference type="Pfam" id="PF14622">
    <property type="entry name" value="Ribonucleas_3_3"/>
    <property type="match status" value="1"/>
</dbReference>
<dbReference type="AlphaFoldDB" id="X1N7B5"/>
<organism evidence="3">
    <name type="scientific">marine sediment metagenome</name>
    <dbReference type="NCBI Taxonomy" id="412755"/>
    <lineage>
        <taxon>unclassified sequences</taxon>
        <taxon>metagenomes</taxon>
        <taxon>ecological metagenomes</taxon>
    </lineage>
</organism>
<dbReference type="PANTHER" id="PTHR14950:SF37">
    <property type="entry name" value="ENDORIBONUCLEASE DICER"/>
    <property type="match status" value="1"/>
</dbReference>
<gene>
    <name evidence="3" type="ORF">S06H3_09210</name>
</gene>
<dbReference type="PROSITE" id="PS50142">
    <property type="entry name" value="RNASE_3_2"/>
    <property type="match status" value="1"/>
</dbReference>
<evidence type="ECO:0000313" key="3">
    <source>
        <dbReference type="EMBL" id="GAI14509.1"/>
    </source>
</evidence>
<feature type="non-terminal residue" evidence="3">
    <location>
        <position position="68"/>
    </location>
</feature>
<dbReference type="Gene3D" id="1.10.1520.10">
    <property type="entry name" value="Ribonuclease III domain"/>
    <property type="match status" value="1"/>
</dbReference>
<dbReference type="InterPro" id="IPR036389">
    <property type="entry name" value="RNase_III_sf"/>
</dbReference>
<evidence type="ECO:0000256" key="1">
    <source>
        <dbReference type="ARBA" id="ARBA00022801"/>
    </source>
</evidence>
<evidence type="ECO:0000259" key="2">
    <source>
        <dbReference type="PROSITE" id="PS50142"/>
    </source>
</evidence>
<dbReference type="PROSITE" id="PS00517">
    <property type="entry name" value="RNASE_3_1"/>
    <property type="match status" value="1"/>
</dbReference>
<dbReference type="EMBL" id="BARV01004012">
    <property type="protein sequence ID" value="GAI14509.1"/>
    <property type="molecule type" value="Genomic_DNA"/>
</dbReference>
<name>X1N7B5_9ZZZZ</name>
<accession>X1N7B5</accession>
<keyword evidence="1" id="KW-0378">Hydrolase</keyword>
<feature type="domain" description="RNase III" evidence="2">
    <location>
        <begin position="6"/>
        <end position="68"/>
    </location>
</feature>
<dbReference type="InterPro" id="IPR000999">
    <property type="entry name" value="RNase_III_dom"/>
</dbReference>
<dbReference type="CDD" id="cd00593">
    <property type="entry name" value="RIBOc"/>
    <property type="match status" value="1"/>
</dbReference>
<proteinExistence type="predicted"/>
<comment type="caution">
    <text evidence="3">The sequence shown here is derived from an EMBL/GenBank/DDBJ whole genome shotgun (WGS) entry which is preliminary data.</text>
</comment>
<dbReference type="GO" id="GO:0006396">
    <property type="term" value="P:RNA processing"/>
    <property type="evidence" value="ECO:0007669"/>
    <property type="project" value="InterPro"/>
</dbReference>
<dbReference type="GO" id="GO:0004525">
    <property type="term" value="F:ribonuclease III activity"/>
    <property type="evidence" value="ECO:0007669"/>
    <property type="project" value="InterPro"/>
</dbReference>